<evidence type="ECO:0000313" key="2">
    <source>
        <dbReference type="EMBL" id="ETO19729.1"/>
    </source>
</evidence>
<dbReference type="Proteomes" id="UP000023152">
    <property type="component" value="Unassembled WGS sequence"/>
</dbReference>
<feature type="non-terminal residue" evidence="2">
    <location>
        <position position="120"/>
    </location>
</feature>
<evidence type="ECO:0000256" key="1">
    <source>
        <dbReference type="SAM" id="MobiDB-lite"/>
    </source>
</evidence>
<comment type="caution">
    <text evidence="2">The sequence shown here is derived from an EMBL/GenBank/DDBJ whole genome shotgun (WGS) entry which is preliminary data.</text>
</comment>
<proteinExistence type="predicted"/>
<dbReference type="EMBL" id="ASPP01013350">
    <property type="protein sequence ID" value="ETO19729.1"/>
    <property type="molecule type" value="Genomic_DNA"/>
</dbReference>
<protein>
    <submittedName>
        <fullName evidence="2">Uncharacterized protein</fullName>
    </submittedName>
</protein>
<keyword evidence="3" id="KW-1185">Reference proteome</keyword>
<name>X6N1W0_RETFI</name>
<feature type="region of interest" description="Disordered" evidence="1">
    <location>
        <begin position="100"/>
        <end position="120"/>
    </location>
</feature>
<dbReference type="AlphaFoldDB" id="X6N1W0"/>
<organism evidence="2 3">
    <name type="scientific">Reticulomyxa filosa</name>
    <dbReference type="NCBI Taxonomy" id="46433"/>
    <lineage>
        <taxon>Eukaryota</taxon>
        <taxon>Sar</taxon>
        <taxon>Rhizaria</taxon>
        <taxon>Retaria</taxon>
        <taxon>Foraminifera</taxon>
        <taxon>Monothalamids</taxon>
        <taxon>Reticulomyxidae</taxon>
        <taxon>Reticulomyxa</taxon>
    </lineage>
</organism>
<reference evidence="2 3" key="1">
    <citation type="journal article" date="2013" name="Curr. Biol.">
        <title>The Genome of the Foraminiferan Reticulomyxa filosa.</title>
        <authorList>
            <person name="Glockner G."/>
            <person name="Hulsmann N."/>
            <person name="Schleicher M."/>
            <person name="Noegel A.A."/>
            <person name="Eichinger L."/>
            <person name="Gallinger C."/>
            <person name="Pawlowski J."/>
            <person name="Sierra R."/>
            <person name="Euteneuer U."/>
            <person name="Pillet L."/>
            <person name="Moustafa A."/>
            <person name="Platzer M."/>
            <person name="Groth M."/>
            <person name="Szafranski K."/>
            <person name="Schliwa M."/>
        </authorList>
    </citation>
    <scope>NUCLEOTIDE SEQUENCE [LARGE SCALE GENOMIC DNA]</scope>
</reference>
<evidence type="ECO:0000313" key="3">
    <source>
        <dbReference type="Proteomes" id="UP000023152"/>
    </source>
</evidence>
<gene>
    <name evidence="2" type="ORF">RFI_17502</name>
</gene>
<sequence>MSRLYPEKFSLIFEGNYIYYNVIHSLDFVAVTAQNKFGYAAEEIGRREVAFKNRKKTMEMEKNKIERQEKMLRVQQIAAARSPPRAQKVDNELNEWKKRYEAKSKQAREEKLRADELENE</sequence>
<accession>X6N1W0</accession>